<evidence type="ECO:0000256" key="1">
    <source>
        <dbReference type="SAM" id="MobiDB-lite"/>
    </source>
</evidence>
<name>A0A7S4CH09_9EUGL</name>
<sequence length="156" mass="17408">MECFRFVCPEPCVSHRKGQEPRCLGATAFVSKRHEPRTRRTDPSHKSELSKPKAAVWEETELDPKRNHSTSPQHAVSTFARVSMTGKEVSIPLRMRVNGGDLTCHATDPPAVLREPTRPETEMLRRMHGFEVIGPAAPESAWMGLGDEDEETFASG</sequence>
<accession>A0A7S4CH09</accession>
<organism evidence="2">
    <name type="scientific">Eutreptiella gymnastica</name>
    <dbReference type="NCBI Taxonomy" id="73025"/>
    <lineage>
        <taxon>Eukaryota</taxon>
        <taxon>Discoba</taxon>
        <taxon>Euglenozoa</taxon>
        <taxon>Euglenida</taxon>
        <taxon>Spirocuta</taxon>
        <taxon>Euglenophyceae</taxon>
        <taxon>Eutreptiales</taxon>
        <taxon>Eutreptiaceae</taxon>
        <taxon>Eutreptiella</taxon>
    </lineage>
</organism>
<protein>
    <submittedName>
        <fullName evidence="2">Uncharacterized protein</fullName>
    </submittedName>
</protein>
<proteinExistence type="predicted"/>
<evidence type="ECO:0000313" key="2">
    <source>
        <dbReference type="EMBL" id="CAE0796642.1"/>
    </source>
</evidence>
<dbReference type="EMBL" id="HBJA01024138">
    <property type="protein sequence ID" value="CAE0796642.1"/>
    <property type="molecule type" value="Transcribed_RNA"/>
</dbReference>
<gene>
    <name evidence="2" type="ORF">EGYM00163_LOCUS7762</name>
</gene>
<feature type="compositionally biased region" description="Basic and acidic residues" evidence="1">
    <location>
        <begin position="38"/>
        <end position="51"/>
    </location>
</feature>
<reference evidence="2" key="1">
    <citation type="submission" date="2021-01" db="EMBL/GenBank/DDBJ databases">
        <authorList>
            <person name="Corre E."/>
            <person name="Pelletier E."/>
            <person name="Niang G."/>
            <person name="Scheremetjew M."/>
            <person name="Finn R."/>
            <person name="Kale V."/>
            <person name="Holt S."/>
            <person name="Cochrane G."/>
            <person name="Meng A."/>
            <person name="Brown T."/>
            <person name="Cohen L."/>
        </authorList>
    </citation>
    <scope>NUCLEOTIDE SEQUENCE</scope>
    <source>
        <strain evidence="2">CCMP1594</strain>
    </source>
</reference>
<dbReference type="AlphaFoldDB" id="A0A7S4CH09"/>
<feature type="region of interest" description="Disordered" evidence="1">
    <location>
        <begin position="33"/>
        <end position="75"/>
    </location>
</feature>